<evidence type="ECO:0000313" key="2">
    <source>
        <dbReference type="Proteomes" id="UP000464178"/>
    </source>
</evidence>
<evidence type="ECO:0000313" key="1">
    <source>
        <dbReference type="EMBL" id="VTR99368.1"/>
    </source>
</evidence>
<gene>
    <name evidence="1" type="ORF">SOIL9_85410</name>
</gene>
<dbReference type="RefSeq" id="WP_162671862.1">
    <property type="nucleotide sequence ID" value="NZ_LR593886.1"/>
</dbReference>
<dbReference type="Gene3D" id="3.40.1580.10">
    <property type="entry name" value="SMI1/KNR4-like"/>
    <property type="match status" value="1"/>
</dbReference>
<proteinExistence type="predicted"/>
<protein>
    <recommendedName>
        <fullName evidence="3">Knr4/Smi1-like domain-containing protein</fullName>
    </recommendedName>
</protein>
<dbReference type="EMBL" id="LR593886">
    <property type="protein sequence ID" value="VTR99368.1"/>
    <property type="molecule type" value="Genomic_DNA"/>
</dbReference>
<reference evidence="1 2" key="1">
    <citation type="submission" date="2019-05" db="EMBL/GenBank/DDBJ databases">
        <authorList>
            <consortium name="Science for Life Laboratories"/>
        </authorList>
    </citation>
    <scope>NUCLEOTIDE SEQUENCE [LARGE SCALE GENOMIC DNA]</scope>
    <source>
        <strain evidence="1">Soil9</strain>
    </source>
</reference>
<accession>A0A6P2DF42</accession>
<dbReference type="KEGG" id="gms:SOIL9_85410"/>
<dbReference type="SUPFAM" id="SSF160631">
    <property type="entry name" value="SMI1/KNR4-like"/>
    <property type="match status" value="1"/>
</dbReference>
<organism evidence="1 2">
    <name type="scientific">Gemmata massiliana</name>
    <dbReference type="NCBI Taxonomy" id="1210884"/>
    <lineage>
        <taxon>Bacteria</taxon>
        <taxon>Pseudomonadati</taxon>
        <taxon>Planctomycetota</taxon>
        <taxon>Planctomycetia</taxon>
        <taxon>Gemmatales</taxon>
        <taxon>Gemmataceae</taxon>
        <taxon>Gemmata</taxon>
    </lineage>
</organism>
<keyword evidence="2" id="KW-1185">Reference proteome</keyword>
<sequence>MDSFLRAMTLLIPPPVEPRDTIGDWSALEAEMGLIFPEDYKQFIALYGTGTLCSLIEIDSPFRLAKLYQTSTREAWITRTGVYHQHDQFLTSPPPYSYYPAIPGLLPCAADASGDLIGWLTNATPELWRIVYRDRENAYFEVPGMGFVEFLVAAIKEQAPVPEMYLSKNHFNLPGTFKPY</sequence>
<name>A0A6P2DF42_9BACT</name>
<dbReference type="AlphaFoldDB" id="A0A6P2DF42"/>
<dbReference type="InterPro" id="IPR037883">
    <property type="entry name" value="Knr4/Smi1-like_sf"/>
</dbReference>
<evidence type="ECO:0008006" key="3">
    <source>
        <dbReference type="Google" id="ProtNLM"/>
    </source>
</evidence>
<dbReference type="Proteomes" id="UP000464178">
    <property type="component" value="Chromosome"/>
</dbReference>
<dbReference type="Pfam" id="PF14568">
    <property type="entry name" value="SUKH_6"/>
    <property type="match status" value="1"/>
</dbReference>